<name>A0A3D9JP55_9BACL</name>
<organism evidence="3 4">
    <name type="scientific">Cohnella phaseoli</name>
    <dbReference type="NCBI Taxonomy" id="456490"/>
    <lineage>
        <taxon>Bacteria</taxon>
        <taxon>Bacillati</taxon>
        <taxon>Bacillota</taxon>
        <taxon>Bacilli</taxon>
        <taxon>Bacillales</taxon>
        <taxon>Paenibacillaceae</taxon>
        <taxon>Cohnella</taxon>
    </lineage>
</organism>
<accession>A0A3D9JP55</accession>
<keyword evidence="1" id="KW-0175">Coiled coil</keyword>
<evidence type="ECO:0000256" key="2">
    <source>
        <dbReference type="SAM" id="SignalP"/>
    </source>
</evidence>
<keyword evidence="4" id="KW-1185">Reference proteome</keyword>
<evidence type="ECO:0000313" key="3">
    <source>
        <dbReference type="EMBL" id="RED75337.1"/>
    </source>
</evidence>
<dbReference type="Proteomes" id="UP000256977">
    <property type="component" value="Unassembled WGS sequence"/>
</dbReference>
<feature type="coiled-coil region" evidence="1">
    <location>
        <begin position="238"/>
        <end position="265"/>
    </location>
</feature>
<reference evidence="3 4" key="1">
    <citation type="submission" date="2018-07" db="EMBL/GenBank/DDBJ databases">
        <title>Genomic Encyclopedia of Type Strains, Phase III (KMG-III): the genomes of soil and plant-associated and newly described type strains.</title>
        <authorList>
            <person name="Whitman W."/>
        </authorList>
    </citation>
    <scope>NUCLEOTIDE SEQUENCE [LARGE SCALE GENOMIC DNA]</scope>
    <source>
        <strain evidence="3 4">CECT 7287</strain>
    </source>
</reference>
<dbReference type="EMBL" id="QRDZ01000016">
    <property type="protein sequence ID" value="RED75337.1"/>
    <property type="molecule type" value="Genomic_DNA"/>
</dbReference>
<evidence type="ECO:0000256" key="1">
    <source>
        <dbReference type="SAM" id="Coils"/>
    </source>
</evidence>
<dbReference type="RefSeq" id="WP_116062436.1">
    <property type="nucleotide sequence ID" value="NZ_QRDZ01000016.1"/>
</dbReference>
<dbReference type="OrthoDB" id="2657915at2"/>
<comment type="caution">
    <text evidence="3">The sequence shown here is derived from an EMBL/GenBank/DDBJ whole genome shotgun (WGS) entry which is preliminary data.</text>
</comment>
<dbReference type="PROSITE" id="PS51257">
    <property type="entry name" value="PROKAR_LIPOPROTEIN"/>
    <property type="match status" value="1"/>
</dbReference>
<protein>
    <recommendedName>
        <fullName evidence="5">Lipoprotein</fullName>
    </recommendedName>
</protein>
<proteinExistence type="predicted"/>
<gene>
    <name evidence="3" type="ORF">DFP98_116140</name>
</gene>
<feature type="chain" id="PRO_5039631255" description="Lipoprotein" evidence="2">
    <location>
        <begin position="24"/>
        <end position="363"/>
    </location>
</feature>
<keyword evidence="2" id="KW-0732">Signal</keyword>
<evidence type="ECO:0000313" key="4">
    <source>
        <dbReference type="Proteomes" id="UP000256977"/>
    </source>
</evidence>
<sequence>MFKRKFGFAIVALLMTVALVLGGCTKDKSPKDALQASMSKSADIKSYNFKGSMVFEDFNFPAEGDSAAEAAAVLNLMKSAELSWTGAYRADPMMMELNLQLALKGDLAITFNVPVVMTEKKIWVKIPNIPMLPIPETVKDKFVELDLEELAKESGQPLPNMDVAKSQKFSNDVMGILFKHLDEKTYLKSIKVKDAALPSDVNASQVVQFHLDQSQLEGFVNAVVEKIAPEIFELLSTNAEYRDMMQLKQEDLDEMKKDLEEVKSGEVSKTIDEIKKELKKLDITANFGIDKKDYPIYTDAKISAAIESEDLTGSVAIKIVSQTTGINEEPKFEIGEPKAEEVVTMEEVQAEMGGMFGGFEEEF</sequence>
<feature type="signal peptide" evidence="2">
    <location>
        <begin position="1"/>
        <end position="23"/>
    </location>
</feature>
<evidence type="ECO:0008006" key="5">
    <source>
        <dbReference type="Google" id="ProtNLM"/>
    </source>
</evidence>
<dbReference type="AlphaFoldDB" id="A0A3D9JP55"/>